<evidence type="ECO:0000313" key="3">
    <source>
        <dbReference type="EMBL" id="CAE2270499.1"/>
    </source>
</evidence>
<accession>A0A7S4N805</accession>
<dbReference type="AlphaFoldDB" id="A0A7S4N805"/>
<gene>
    <name evidence="3" type="ORF">OAUR00152_LOCUS31708</name>
</gene>
<feature type="signal peptide" evidence="2">
    <location>
        <begin position="1"/>
        <end position="16"/>
    </location>
</feature>
<feature type="compositionally biased region" description="Low complexity" evidence="1">
    <location>
        <begin position="37"/>
        <end position="57"/>
    </location>
</feature>
<evidence type="ECO:0008006" key="4">
    <source>
        <dbReference type="Google" id="ProtNLM"/>
    </source>
</evidence>
<sequence length="301" mass="33072">MRAHIFAFSFAAPALAFAPLRQSRATVSFGRSKESCTLLRSSSPSDSTDDPFLSSPTRSPSIDRLESQKSDLVRFCTSGDKPSIEDVRRKVEELEMLAEQVGMGQASSCSGLLSGEWELLFSPEDDTRSSPFFWAFRRAFPDQSDQIFGITDSIPAPIKDVGPAKQTIELETTTGSDKASGTLVSRVRVATLGGLATSMMTTRCKILALEGLEGVRLQIETTKPEDSTVLKKLGPLGDFVNENAPPFPSGEALERAMPGSSEVVMRTTYCDEGLRISRNEERYDMPFIWRRKAFGDGDFEI</sequence>
<keyword evidence="2" id="KW-0732">Signal</keyword>
<feature type="region of interest" description="Disordered" evidence="1">
    <location>
        <begin position="37"/>
        <end position="66"/>
    </location>
</feature>
<reference evidence="3" key="1">
    <citation type="submission" date="2021-01" db="EMBL/GenBank/DDBJ databases">
        <authorList>
            <person name="Corre E."/>
            <person name="Pelletier E."/>
            <person name="Niang G."/>
            <person name="Scheremetjew M."/>
            <person name="Finn R."/>
            <person name="Kale V."/>
            <person name="Holt S."/>
            <person name="Cochrane G."/>
            <person name="Meng A."/>
            <person name="Brown T."/>
            <person name="Cohen L."/>
        </authorList>
    </citation>
    <scope>NUCLEOTIDE SEQUENCE</scope>
    <source>
        <strain evidence="3">Isolate 1302-5</strain>
    </source>
</reference>
<organism evidence="3">
    <name type="scientific">Odontella aurita</name>
    <dbReference type="NCBI Taxonomy" id="265563"/>
    <lineage>
        <taxon>Eukaryota</taxon>
        <taxon>Sar</taxon>
        <taxon>Stramenopiles</taxon>
        <taxon>Ochrophyta</taxon>
        <taxon>Bacillariophyta</taxon>
        <taxon>Mediophyceae</taxon>
        <taxon>Biddulphiophycidae</taxon>
        <taxon>Eupodiscales</taxon>
        <taxon>Odontellaceae</taxon>
        <taxon>Odontella</taxon>
    </lineage>
</organism>
<evidence type="ECO:0000256" key="2">
    <source>
        <dbReference type="SAM" id="SignalP"/>
    </source>
</evidence>
<feature type="chain" id="PRO_5030706178" description="Plastid lipid-associated protein/fibrillin conserved domain-containing protein" evidence="2">
    <location>
        <begin position="17"/>
        <end position="301"/>
    </location>
</feature>
<dbReference type="EMBL" id="HBKQ01045978">
    <property type="protein sequence ID" value="CAE2270499.1"/>
    <property type="molecule type" value="Transcribed_RNA"/>
</dbReference>
<proteinExistence type="predicted"/>
<name>A0A7S4N805_9STRA</name>
<evidence type="ECO:0000256" key="1">
    <source>
        <dbReference type="SAM" id="MobiDB-lite"/>
    </source>
</evidence>
<protein>
    <recommendedName>
        <fullName evidence="4">Plastid lipid-associated protein/fibrillin conserved domain-containing protein</fullName>
    </recommendedName>
</protein>